<dbReference type="RefSeq" id="WP_394607586.1">
    <property type="nucleotide sequence ID" value="NZ_JBIHSJ010000001.1"/>
</dbReference>
<comment type="caution">
    <text evidence="1">The sequence shown here is derived from an EMBL/GenBank/DDBJ whole genome shotgun (WGS) entry which is preliminary data.</text>
</comment>
<dbReference type="EMBL" id="JBIHSN010000002">
    <property type="protein sequence ID" value="MFH0265293.1"/>
    <property type="molecule type" value="Genomic_DNA"/>
</dbReference>
<keyword evidence="2" id="KW-1185">Reference proteome</keyword>
<accession>A0ABW7IVR3</accession>
<dbReference type="Proteomes" id="UP001607151">
    <property type="component" value="Unassembled WGS sequence"/>
</dbReference>
<reference evidence="1 2" key="1">
    <citation type="submission" date="2024-10" db="EMBL/GenBank/DDBJ databases">
        <authorList>
            <person name="Yibar A."/>
            <person name="Saticioglu I.B."/>
            <person name="Duman M."/>
            <person name="Ajmi N."/>
            <person name="Gurler F."/>
            <person name="Ay H."/>
            <person name="Onuk E."/>
            <person name="Guler S."/>
            <person name="Romalde J.L."/>
        </authorList>
    </citation>
    <scope>NUCLEOTIDE SEQUENCE [LARGE SCALE GENOMIC DNA]</scope>
    <source>
        <strain evidence="1 2">14-MA-B</strain>
    </source>
</reference>
<sequence length="157" mass="17550">MSFQPGNIVWFQYEALKSTFAICSFNNQAIYLCPKQKKVIETGITDKQPHLHTEQASNPALALQIAYKYKGLAGRLFNYSSSHFIGSLFDPRAEPKMVFDFLAKALGNGAMLNADQKAIMAVSTNESARLALSSTDEFPVQNEQIWACLQKGIRFYS</sequence>
<gene>
    <name evidence="1" type="ORF">ACGRQ9_07265</name>
</gene>
<organism evidence="1 2">
    <name type="scientific">Vibrio rumoiensis</name>
    <dbReference type="NCBI Taxonomy" id="76258"/>
    <lineage>
        <taxon>Bacteria</taxon>
        <taxon>Pseudomonadati</taxon>
        <taxon>Pseudomonadota</taxon>
        <taxon>Gammaproteobacteria</taxon>
        <taxon>Vibrionales</taxon>
        <taxon>Vibrionaceae</taxon>
        <taxon>Vibrio</taxon>
    </lineage>
</organism>
<name>A0ABW7IVR3_9VIBR</name>
<protein>
    <submittedName>
        <fullName evidence="1">Uncharacterized protein</fullName>
    </submittedName>
</protein>
<evidence type="ECO:0000313" key="1">
    <source>
        <dbReference type="EMBL" id="MFH0265293.1"/>
    </source>
</evidence>
<proteinExistence type="predicted"/>
<evidence type="ECO:0000313" key="2">
    <source>
        <dbReference type="Proteomes" id="UP001607151"/>
    </source>
</evidence>